<accession>J2IFC9</accession>
<comment type="caution">
    <text evidence="2">The sequence shown here is derived from an EMBL/GenBank/DDBJ whole genome shotgun (WGS) entry which is preliminary data.</text>
</comment>
<keyword evidence="3" id="KW-1185">Reference proteome</keyword>
<dbReference type="AlphaFoldDB" id="J2IFC9"/>
<proteinExistence type="predicted"/>
<evidence type="ECO:0000313" key="2">
    <source>
        <dbReference type="EMBL" id="EJI85877.1"/>
    </source>
</evidence>
<protein>
    <submittedName>
        <fullName evidence="2">Uncharacterized protein</fullName>
    </submittedName>
</protein>
<organism evidence="2 3">
    <name type="scientific">Alishewanella aestuarii B11</name>
    <dbReference type="NCBI Taxonomy" id="1197174"/>
    <lineage>
        <taxon>Bacteria</taxon>
        <taxon>Pseudomonadati</taxon>
        <taxon>Pseudomonadota</taxon>
        <taxon>Gammaproteobacteria</taxon>
        <taxon>Alteromonadales</taxon>
        <taxon>Alteromonadaceae</taxon>
        <taxon>Alishewanella</taxon>
    </lineage>
</organism>
<reference evidence="2 3" key="1">
    <citation type="journal article" date="2012" name="J. Bacteriol.">
        <title>Genome Sequence of Pectin-Degrading Alishewanella aestuarii Strain B11T, Isolated from Tidal Flat Sediment.</title>
        <authorList>
            <person name="Jung J."/>
            <person name="Choi S."/>
            <person name="Chun J."/>
            <person name="Park W."/>
        </authorList>
    </citation>
    <scope>NUCLEOTIDE SEQUENCE [LARGE SCALE GENOMIC DNA]</scope>
    <source>
        <strain evidence="2 3">B11</strain>
    </source>
</reference>
<evidence type="ECO:0000256" key="1">
    <source>
        <dbReference type="SAM" id="MobiDB-lite"/>
    </source>
</evidence>
<name>J2IFC9_9ALTE</name>
<gene>
    <name evidence="2" type="ORF">AEST_12790</name>
</gene>
<sequence length="57" mass="6756">MRHVRGDIQRVIDRTVCPGIENRQEQSRKHPESLPPQMMGQVIPQNENCHYMDQIEE</sequence>
<feature type="compositionally biased region" description="Basic and acidic residues" evidence="1">
    <location>
        <begin position="22"/>
        <end position="32"/>
    </location>
</feature>
<dbReference type="EMBL" id="ALAB01000011">
    <property type="protein sequence ID" value="EJI85877.1"/>
    <property type="molecule type" value="Genomic_DNA"/>
</dbReference>
<feature type="region of interest" description="Disordered" evidence="1">
    <location>
        <begin position="20"/>
        <end position="40"/>
    </location>
</feature>
<dbReference type="Proteomes" id="UP000012043">
    <property type="component" value="Unassembled WGS sequence"/>
</dbReference>
<evidence type="ECO:0000313" key="3">
    <source>
        <dbReference type="Proteomes" id="UP000012043"/>
    </source>
</evidence>